<protein>
    <submittedName>
        <fullName evidence="1">Uncharacterized protein</fullName>
    </submittedName>
</protein>
<proteinExistence type="predicted"/>
<gene>
    <name evidence="1" type="ORF">S12H4_28119</name>
</gene>
<accession>X1V8Z8</accession>
<dbReference type="AlphaFoldDB" id="X1V8Z8"/>
<dbReference type="EMBL" id="BARW01016104">
    <property type="protein sequence ID" value="GAJ01835.1"/>
    <property type="molecule type" value="Genomic_DNA"/>
</dbReference>
<evidence type="ECO:0000313" key="1">
    <source>
        <dbReference type="EMBL" id="GAJ01835.1"/>
    </source>
</evidence>
<comment type="caution">
    <text evidence="1">The sequence shown here is derived from an EMBL/GenBank/DDBJ whole genome shotgun (WGS) entry which is preliminary data.</text>
</comment>
<reference evidence="1" key="1">
    <citation type="journal article" date="2014" name="Front. Microbiol.">
        <title>High frequency of phylogenetically diverse reductive dehalogenase-homologous genes in deep subseafloor sedimentary metagenomes.</title>
        <authorList>
            <person name="Kawai M."/>
            <person name="Futagami T."/>
            <person name="Toyoda A."/>
            <person name="Takaki Y."/>
            <person name="Nishi S."/>
            <person name="Hori S."/>
            <person name="Arai W."/>
            <person name="Tsubouchi T."/>
            <person name="Morono Y."/>
            <person name="Uchiyama I."/>
            <person name="Ito T."/>
            <person name="Fujiyama A."/>
            <person name="Inagaki F."/>
            <person name="Takami H."/>
        </authorList>
    </citation>
    <scope>NUCLEOTIDE SEQUENCE</scope>
    <source>
        <strain evidence="1">Expedition CK06-06</strain>
    </source>
</reference>
<sequence>SVSDSTETECANPNDLVIICDLGRLNPFSIFRVKN</sequence>
<name>X1V8Z8_9ZZZZ</name>
<feature type="non-terminal residue" evidence="1">
    <location>
        <position position="1"/>
    </location>
</feature>
<organism evidence="1">
    <name type="scientific">marine sediment metagenome</name>
    <dbReference type="NCBI Taxonomy" id="412755"/>
    <lineage>
        <taxon>unclassified sequences</taxon>
        <taxon>metagenomes</taxon>
        <taxon>ecological metagenomes</taxon>
    </lineage>
</organism>